<reference evidence="2 3" key="1">
    <citation type="submission" date="2019-10" db="EMBL/GenBank/DDBJ databases">
        <title>Deinococcus sp. isolated from soil.</title>
        <authorList>
            <person name="Li Y."/>
            <person name="Wang J."/>
        </authorList>
    </citation>
    <scope>NUCLEOTIDE SEQUENCE [LARGE SCALE GENOMIC DNA]</scope>
    <source>
        <strain evidence="2 3">SDU3-2</strain>
    </source>
</reference>
<sequence length="60" mass="6401">MNLRSSLRLMLAALLGGFAFLLGWTAFPIIEKGASWRPFIAVAGGVVVLALMLGWLVARG</sequence>
<accession>A0A7X1TQB6</accession>
<name>A0A7X1TQB6_9DEIO</name>
<dbReference type="Proteomes" id="UP000484842">
    <property type="component" value="Unassembled WGS sequence"/>
</dbReference>
<gene>
    <name evidence="2" type="ORF">F8S09_01015</name>
</gene>
<keyword evidence="1" id="KW-0472">Membrane</keyword>
<evidence type="ECO:0000313" key="2">
    <source>
        <dbReference type="EMBL" id="MPY65276.1"/>
    </source>
</evidence>
<protein>
    <submittedName>
        <fullName evidence="2">Uncharacterized protein</fullName>
    </submittedName>
</protein>
<dbReference type="RefSeq" id="WP_152868188.1">
    <property type="nucleotide sequence ID" value="NZ_WBSL01000001.1"/>
</dbReference>
<evidence type="ECO:0000256" key="1">
    <source>
        <dbReference type="SAM" id="Phobius"/>
    </source>
</evidence>
<keyword evidence="1" id="KW-0812">Transmembrane</keyword>
<evidence type="ECO:0000313" key="3">
    <source>
        <dbReference type="Proteomes" id="UP000484842"/>
    </source>
</evidence>
<dbReference type="AlphaFoldDB" id="A0A7X1TQB6"/>
<keyword evidence="1" id="KW-1133">Transmembrane helix</keyword>
<proteinExistence type="predicted"/>
<feature type="transmembrane region" description="Helical" evidence="1">
    <location>
        <begin position="38"/>
        <end position="58"/>
    </location>
</feature>
<dbReference type="EMBL" id="WBSL01000001">
    <property type="protein sequence ID" value="MPY65276.1"/>
    <property type="molecule type" value="Genomic_DNA"/>
</dbReference>
<keyword evidence="3" id="KW-1185">Reference proteome</keyword>
<organism evidence="2 3">
    <name type="scientific">Deinococcus terrestris</name>
    <dbReference type="NCBI Taxonomy" id="2651870"/>
    <lineage>
        <taxon>Bacteria</taxon>
        <taxon>Thermotogati</taxon>
        <taxon>Deinococcota</taxon>
        <taxon>Deinococci</taxon>
        <taxon>Deinococcales</taxon>
        <taxon>Deinococcaceae</taxon>
        <taxon>Deinococcus</taxon>
    </lineage>
</organism>
<comment type="caution">
    <text evidence="2">The sequence shown here is derived from an EMBL/GenBank/DDBJ whole genome shotgun (WGS) entry which is preliminary data.</text>
</comment>